<reference evidence="20 21" key="1">
    <citation type="submission" date="2020-04" db="EMBL/GenBank/DDBJ databases">
        <authorList>
            <person name="Yoon J."/>
        </authorList>
    </citation>
    <scope>NUCLEOTIDE SEQUENCE [LARGE SCALE GENOMIC DNA]</scope>
    <source>
        <strain evidence="20 21">KMU-166</strain>
    </source>
</reference>
<evidence type="ECO:0000256" key="4">
    <source>
        <dbReference type="ARBA" id="ARBA00022490"/>
    </source>
</evidence>
<feature type="domain" description="FDX-ACB" evidence="18">
    <location>
        <begin position="694"/>
        <end position="787"/>
    </location>
</feature>
<dbReference type="InterPro" id="IPR012340">
    <property type="entry name" value="NA-bd_OB-fold"/>
</dbReference>
<dbReference type="Pfam" id="PF03147">
    <property type="entry name" value="FDX-ACB"/>
    <property type="match status" value="1"/>
</dbReference>
<comment type="catalytic activity">
    <reaction evidence="14 15">
        <text>tRNA(Phe) + L-phenylalanine + ATP = L-phenylalanyl-tRNA(Phe) + AMP + diphosphate + H(+)</text>
        <dbReference type="Rhea" id="RHEA:19413"/>
        <dbReference type="Rhea" id="RHEA-COMP:9668"/>
        <dbReference type="Rhea" id="RHEA-COMP:9699"/>
        <dbReference type="ChEBI" id="CHEBI:15378"/>
        <dbReference type="ChEBI" id="CHEBI:30616"/>
        <dbReference type="ChEBI" id="CHEBI:33019"/>
        <dbReference type="ChEBI" id="CHEBI:58095"/>
        <dbReference type="ChEBI" id="CHEBI:78442"/>
        <dbReference type="ChEBI" id="CHEBI:78531"/>
        <dbReference type="ChEBI" id="CHEBI:456215"/>
        <dbReference type="EC" id="6.1.1.20"/>
    </reaction>
</comment>
<evidence type="ECO:0000256" key="11">
    <source>
        <dbReference type="ARBA" id="ARBA00022884"/>
    </source>
</evidence>
<evidence type="ECO:0000256" key="14">
    <source>
        <dbReference type="ARBA" id="ARBA00049255"/>
    </source>
</evidence>
<feature type="domain" description="B5" evidence="19">
    <location>
        <begin position="399"/>
        <end position="474"/>
    </location>
</feature>
<dbReference type="SMART" id="SM00873">
    <property type="entry name" value="B3_4"/>
    <property type="match status" value="1"/>
</dbReference>
<dbReference type="InterPro" id="IPR004532">
    <property type="entry name" value="Phe-tRNA-ligase_IIc_bsu_bact"/>
</dbReference>
<keyword evidence="5 16" id="KW-0820">tRNA-binding</keyword>
<dbReference type="Gene3D" id="3.30.930.10">
    <property type="entry name" value="Bira Bifunctional Protein, Domain 2"/>
    <property type="match status" value="1"/>
</dbReference>
<dbReference type="PANTHER" id="PTHR10947">
    <property type="entry name" value="PHENYLALANYL-TRNA SYNTHETASE BETA CHAIN AND LEUCINE-RICH REPEAT-CONTAINING PROTEIN 47"/>
    <property type="match status" value="1"/>
</dbReference>
<dbReference type="InterPro" id="IPR045060">
    <property type="entry name" value="Phe-tRNA-ligase_IIc_bsu"/>
</dbReference>
<dbReference type="PROSITE" id="PS51447">
    <property type="entry name" value="FDX_ACB"/>
    <property type="match status" value="1"/>
</dbReference>
<gene>
    <name evidence="15 20" type="primary">pheT</name>
    <name evidence="20" type="ORF">HCU74_06685</name>
</gene>
<dbReference type="PANTHER" id="PTHR10947:SF0">
    <property type="entry name" value="PHENYLALANINE--TRNA LIGASE BETA SUBUNIT"/>
    <property type="match status" value="1"/>
</dbReference>
<dbReference type="InterPro" id="IPR005146">
    <property type="entry name" value="B3/B4_tRNA-bd"/>
</dbReference>
<accession>A0ABX1GF37</accession>
<evidence type="ECO:0000256" key="10">
    <source>
        <dbReference type="ARBA" id="ARBA00022842"/>
    </source>
</evidence>
<keyword evidence="6 15" id="KW-0436">Ligase</keyword>
<dbReference type="Pfam" id="PF03484">
    <property type="entry name" value="B5"/>
    <property type="match status" value="1"/>
</dbReference>
<name>A0ABX1GF37_9GAMM</name>
<evidence type="ECO:0000256" key="6">
    <source>
        <dbReference type="ARBA" id="ARBA00022598"/>
    </source>
</evidence>
<comment type="cofactor">
    <cofactor evidence="15">
        <name>Mg(2+)</name>
        <dbReference type="ChEBI" id="CHEBI:18420"/>
    </cofactor>
    <text evidence="15">Binds 2 magnesium ions per tetramer.</text>
</comment>
<keyword evidence="7 15" id="KW-0479">Metal-binding</keyword>
<dbReference type="Gene3D" id="2.40.50.140">
    <property type="entry name" value="Nucleic acid-binding proteins"/>
    <property type="match status" value="1"/>
</dbReference>
<dbReference type="Proteomes" id="UP000765845">
    <property type="component" value="Unassembled WGS sequence"/>
</dbReference>
<dbReference type="SUPFAM" id="SSF50249">
    <property type="entry name" value="Nucleic acid-binding proteins"/>
    <property type="match status" value="1"/>
</dbReference>
<evidence type="ECO:0000256" key="5">
    <source>
        <dbReference type="ARBA" id="ARBA00022555"/>
    </source>
</evidence>
<evidence type="ECO:0000313" key="21">
    <source>
        <dbReference type="Proteomes" id="UP000765845"/>
    </source>
</evidence>
<dbReference type="Gene3D" id="3.50.40.10">
    <property type="entry name" value="Phenylalanyl-trna Synthetase, Chain B, domain 3"/>
    <property type="match status" value="1"/>
</dbReference>
<dbReference type="InterPro" id="IPR045864">
    <property type="entry name" value="aa-tRNA-synth_II/BPL/LPL"/>
</dbReference>
<dbReference type="SUPFAM" id="SSF46955">
    <property type="entry name" value="Putative DNA-binding domain"/>
    <property type="match status" value="1"/>
</dbReference>
<keyword evidence="8 15" id="KW-0547">Nucleotide-binding</keyword>
<evidence type="ECO:0000256" key="1">
    <source>
        <dbReference type="ARBA" id="ARBA00004496"/>
    </source>
</evidence>
<evidence type="ECO:0000259" key="19">
    <source>
        <dbReference type="PROSITE" id="PS51483"/>
    </source>
</evidence>
<dbReference type="NCBIfam" id="NF045760">
    <property type="entry name" value="YtpR"/>
    <property type="match status" value="1"/>
</dbReference>
<dbReference type="InterPro" id="IPR020825">
    <property type="entry name" value="Phe-tRNA_synthase-like_B3/B4"/>
</dbReference>
<dbReference type="InterPro" id="IPR005121">
    <property type="entry name" value="Fdx_antiC-bd"/>
</dbReference>
<comment type="subunit">
    <text evidence="3 15">Tetramer of two alpha and two beta subunits.</text>
</comment>
<dbReference type="InterPro" id="IPR041616">
    <property type="entry name" value="PheRS_beta_core"/>
</dbReference>
<feature type="domain" description="TRNA-binding" evidence="17">
    <location>
        <begin position="39"/>
        <end position="147"/>
    </location>
</feature>
<dbReference type="Pfam" id="PF17759">
    <property type="entry name" value="tRNA_synthFbeta"/>
    <property type="match status" value="1"/>
</dbReference>
<dbReference type="Pfam" id="PF03483">
    <property type="entry name" value="B3_4"/>
    <property type="match status" value="1"/>
</dbReference>
<evidence type="ECO:0000256" key="2">
    <source>
        <dbReference type="ARBA" id="ARBA00008653"/>
    </source>
</evidence>
<dbReference type="EMBL" id="JAAWWK010000002">
    <property type="protein sequence ID" value="NKI17107.1"/>
    <property type="molecule type" value="Genomic_DNA"/>
</dbReference>
<evidence type="ECO:0000259" key="18">
    <source>
        <dbReference type="PROSITE" id="PS51447"/>
    </source>
</evidence>
<feature type="binding site" evidence="15">
    <location>
        <position position="458"/>
    </location>
    <ligand>
        <name>Mg(2+)</name>
        <dbReference type="ChEBI" id="CHEBI:18420"/>
        <note>shared with alpha subunit</note>
    </ligand>
</feature>
<keyword evidence="9 15" id="KW-0067">ATP-binding</keyword>
<protein>
    <recommendedName>
        <fullName evidence="15">Phenylalanine--tRNA ligase beta subunit</fullName>
        <ecNumber evidence="15">6.1.1.20</ecNumber>
    </recommendedName>
    <alternativeName>
        <fullName evidence="15">Phenylalanyl-tRNA synthetase beta subunit</fullName>
        <shortName evidence="15">PheRS</shortName>
    </alternativeName>
</protein>
<dbReference type="SUPFAM" id="SSF54991">
    <property type="entry name" value="Anticodon-binding domain of PheRS"/>
    <property type="match status" value="1"/>
</dbReference>
<feature type="binding site" evidence="15">
    <location>
        <position position="461"/>
    </location>
    <ligand>
        <name>Mg(2+)</name>
        <dbReference type="ChEBI" id="CHEBI:18420"/>
        <note>shared with alpha subunit</note>
    </ligand>
</feature>
<dbReference type="Pfam" id="PF01588">
    <property type="entry name" value="tRNA_bind"/>
    <property type="match status" value="1"/>
</dbReference>
<dbReference type="SMART" id="SM00874">
    <property type="entry name" value="B5"/>
    <property type="match status" value="1"/>
</dbReference>
<feature type="binding site" evidence="15">
    <location>
        <position position="452"/>
    </location>
    <ligand>
        <name>Mg(2+)</name>
        <dbReference type="ChEBI" id="CHEBI:18420"/>
        <note>shared with alpha subunit</note>
    </ligand>
</feature>
<dbReference type="HAMAP" id="MF_00283">
    <property type="entry name" value="Phe_tRNA_synth_beta1"/>
    <property type="match status" value="1"/>
</dbReference>
<keyword evidence="4 15" id="KW-0963">Cytoplasm</keyword>
<evidence type="ECO:0000256" key="7">
    <source>
        <dbReference type="ARBA" id="ARBA00022723"/>
    </source>
</evidence>
<dbReference type="CDD" id="cd02796">
    <property type="entry name" value="tRNA_bind_bactPheRS"/>
    <property type="match status" value="1"/>
</dbReference>
<evidence type="ECO:0000259" key="17">
    <source>
        <dbReference type="PROSITE" id="PS50886"/>
    </source>
</evidence>
<keyword evidence="13 15" id="KW-0030">Aminoacyl-tRNA synthetase</keyword>
<organism evidence="20 21">
    <name type="scientific">Spongiibacter thalassae</name>
    <dbReference type="NCBI Taxonomy" id="2721624"/>
    <lineage>
        <taxon>Bacteria</taxon>
        <taxon>Pseudomonadati</taxon>
        <taxon>Pseudomonadota</taxon>
        <taxon>Gammaproteobacteria</taxon>
        <taxon>Cellvibrionales</taxon>
        <taxon>Spongiibacteraceae</taxon>
        <taxon>Spongiibacter</taxon>
    </lineage>
</organism>
<evidence type="ECO:0000256" key="9">
    <source>
        <dbReference type="ARBA" id="ARBA00022840"/>
    </source>
</evidence>
<dbReference type="Gene3D" id="3.30.56.10">
    <property type="match status" value="2"/>
</dbReference>
<dbReference type="InterPro" id="IPR036690">
    <property type="entry name" value="Fdx_antiC-bd_sf"/>
</dbReference>
<keyword evidence="10 15" id="KW-0460">Magnesium</keyword>
<dbReference type="InterPro" id="IPR033714">
    <property type="entry name" value="tRNA_bind_bactPheRS"/>
</dbReference>
<dbReference type="SUPFAM" id="SSF56037">
    <property type="entry name" value="PheT/TilS domain"/>
    <property type="match status" value="1"/>
</dbReference>
<evidence type="ECO:0000256" key="15">
    <source>
        <dbReference type="HAMAP-Rule" id="MF_00283"/>
    </source>
</evidence>
<keyword evidence="11 16" id="KW-0694">RNA-binding</keyword>
<dbReference type="InterPro" id="IPR005147">
    <property type="entry name" value="tRNA_synthase_B5-dom"/>
</dbReference>
<dbReference type="InterPro" id="IPR002547">
    <property type="entry name" value="tRNA-bd_dom"/>
</dbReference>
<evidence type="ECO:0000256" key="13">
    <source>
        <dbReference type="ARBA" id="ARBA00023146"/>
    </source>
</evidence>
<evidence type="ECO:0000256" key="16">
    <source>
        <dbReference type="PROSITE-ProRule" id="PRU00209"/>
    </source>
</evidence>
<evidence type="ECO:0000256" key="8">
    <source>
        <dbReference type="ARBA" id="ARBA00022741"/>
    </source>
</evidence>
<comment type="subcellular location">
    <subcellularLocation>
        <location evidence="1 15">Cytoplasm</location>
    </subcellularLocation>
</comment>
<proteinExistence type="inferred from homology"/>
<dbReference type="NCBIfam" id="TIGR00472">
    <property type="entry name" value="pheT_bact"/>
    <property type="match status" value="1"/>
</dbReference>
<evidence type="ECO:0000256" key="12">
    <source>
        <dbReference type="ARBA" id="ARBA00022917"/>
    </source>
</evidence>
<dbReference type="Gene3D" id="3.30.70.380">
    <property type="entry name" value="Ferrodoxin-fold anticodon-binding domain"/>
    <property type="match status" value="1"/>
</dbReference>
<feature type="binding site" evidence="15">
    <location>
        <position position="462"/>
    </location>
    <ligand>
        <name>Mg(2+)</name>
        <dbReference type="ChEBI" id="CHEBI:18420"/>
        <note>shared with alpha subunit</note>
    </ligand>
</feature>
<keyword evidence="12 15" id="KW-0648">Protein biosynthesis</keyword>
<dbReference type="PROSITE" id="PS50886">
    <property type="entry name" value="TRBD"/>
    <property type="match status" value="1"/>
</dbReference>
<dbReference type="RefSeq" id="WP_168449632.1">
    <property type="nucleotide sequence ID" value="NZ_JAAWWK010000002.1"/>
</dbReference>
<dbReference type="CDD" id="cd00769">
    <property type="entry name" value="PheRS_beta_core"/>
    <property type="match status" value="1"/>
</dbReference>
<dbReference type="EC" id="6.1.1.20" evidence="15"/>
<dbReference type="PROSITE" id="PS51483">
    <property type="entry name" value="B5"/>
    <property type="match status" value="1"/>
</dbReference>
<comment type="caution">
    <text evidence="20">The sequence shown here is derived from an EMBL/GenBank/DDBJ whole genome shotgun (WGS) entry which is preliminary data.</text>
</comment>
<evidence type="ECO:0000313" key="20">
    <source>
        <dbReference type="EMBL" id="NKI17107.1"/>
    </source>
</evidence>
<sequence>MKFSEQWLREWVNPEVNSEELAEQLTMAGLEVDAIDPVAGEFSGVVVAEILSASPHPYADKLQVCQVATGGETVQIVCGAANARPGIKVPLATVGAVLPGNFKIKKAKLRGVESFGMLCAEEELGMAESSDGLLELAADAEVGLDIREFLGLDDQIIELGLTPNRADCLSIRGIAREAAVLNDLPLVEPVVDAVAPTHGDRREVLIEAPEDCPRYVGRILKNVDLSVPSPQWLRERLRRCGLRSKDAVVDVTNYVLLELGQPMHAFDLAHIDGNIHVRHAGDGETLRLLGGQDLTLKPDSLVIADDSKALALAGIMGGEGSAVSAATTDIFLEAAFFAPERLAGRARSYGLHTDSSHRFERGVDFELPQRAIERATGLIRQICGGEAGPLVVAEGALPQRDKPVTLRAPRIEKMLGLALTDQQVEKILAGLGMVVTREGETWQVEAPSWRFDIDLEVDLLEELARIYGYNRLPVKPINADLHIRPAPETVRSLSALRQQMLAKGYQEVITYSFVDPQVNQLLSDSEQSIPLLNPISSDMAIMRDSLLPGLLKAAEHNSKRQQSRLRMFEVGQRFIKTGENIAQTETFAALLSGRREPENWASDGAIADYFDLKGDLEALFGSAATQLQFAAQTYKAFHPGQSASVSLSGEIIGRIGALHPQLQSKFDLPNPVYFFELELAALQRRDLPAFTSLSRQPEVRRDLALLLPRDVAAQDLLQCARTAAGESLIDLKLFDIYQGKGIDPERKSIGLGLTYRHSSRTLNEEEVTLSIETVLQSLQERFGASLRN</sequence>
<dbReference type="SUPFAM" id="SSF55681">
    <property type="entry name" value="Class II aaRS and biotin synthetases"/>
    <property type="match status" value="1"/>
</dbReference>
<comment type="similarity">
    <text evidence="2 15">Belongs to the phenylalanyl-tRNA synthetase beta subunit family. Type 1 subfamily.</text>
</comment>
<dbReference type="GO" id="GO:0004826">
    <property type="term" value="F:phenylalanine-tRNA ligase activity"/>
    <property type="evidence" value="ECO:0007669"/>
    <property type="project" value="UniProtKB-EC"/>
</dbReference>
<evidence type="ECO:0000256" key="3">
    <source>
        <dbReference type="ARBA" id="ARBA00011209"/>
    </source>
</evidence>
<dbReference type="InterPro" id="IPR009061">
    <property type="entry name" value="DNA-bd_dom_put_sf"/>
</dbReference>
<keyword evidence="21" id="KW-1185">Reference proteome</keyword>
<dbReference type="SMART" id="SM00896">
    <property type="entry name" value="FDX-ACB"/>
    <property type="match status" value="1"/>
</dbReference>